<keyword evidence="4" id="KW-1185">Reference proteome</keyword>
<dbReference type="Proteomes" id="UP001232148">
    <property type="component" value="Unassembled WGS sequence"/>
</dbReference>
<sequence length="107" mass="11188">MTLAALLPCSSLTLTLSCPCPAPALLLLFPSGRRRPTRPGPTPAALVGEKPQRRPVISAVEPVGAIVDVVDLDSVRQPRLVDSANAPAKSHQARPSPATRHPSPPAH</sequence>
<evidence type="ECO:0000256" key="2">
    <source>
        <dbReference type="SAM" id="SignalP"/>
    </source>
</evidence>
<feature type="chain" id="PRO_5042102488" description="Secreted protein" evidence="2">
    <location>
        <begin position="18"/>
        <end position="107"/>
    </location>
</feature>
<protein>
    <recommendedName>
        <fullName evidence="5">Secreted protein</fullName>
    </recommendedName>
</protein>
<evidence type="ECO:0000313" key="4">
    <source>
        <dbReference type="Proteomes" id="UP001232148"/>
    </source>
</evidence>
<organism evidence="3 4">
    <name type="scientific">Colletotrichum zoysiae</name>
    <dbReference type="NCBI Taxonomy" id="1216348"/>
    <lineage>
        <taxon>Eukaryota</taxon>
        <taxon>Fungi</taxon>
        <taxon>Dikarya</taxon>
        <taxon>Ascomycota</taxon>
        <taxon>Pezizomycotina</taxon>
        <taxon>Sordariomycetes</taxon>
        <taxon>Hypocreomycetidae</taxon>
        <taxon>Glomerellales</taxon>
        <taxon>Glomerellaceae</taxon>
        <taxon>Colletotrichum</taxon>
        <taxon>Colletotrichum graminicola species complex</taxon>
    </lineage>
</organism>
<evidence type="ECO:0008006" key="5">
    <source>
        <dbReference type="Google" id="ProtNLM"/>
    </source>
</evidence>
<evidence type="ECO:0000313" key="3">
    <source>
        <dbReference type="EMBL" id="KAK2024185.1"/>
    </source>
</evidence>
<proteinExistence type="predicted"/>
<accession>A0AAD9H833</accession>
<keyword evidence="2" id="KW-0732">Signal</keyword>
<dbReference type="EMBL" id="MU842973">
    <property type="protein sequence ID" value="KAK2024185.1"/>
    <property type="molecule type" value="Genomic_DNA"/>
</dbReference>
<feature type="region of interest" description="Disordered" evidence="1">
    <location>
        <begin position="80"/>
        <end position="107"/>
    </location>
</feature>
<feature type="signal peptide" evidence="2">
    <location>
        <begin position="1"/>
        <end position="17"/>
    </location>
</feature>
<name>A0AAD9H833_9PEZI</name>
<comment type="caution">
    <text evidence="3">The sequence shown here is derived from an EMBL/GenBank/DDBJ whole genome shotgun (WGS) entry which is preliminary data.</text>
</comment>
<dbReference type="AlphaFoldDB" id="A0AAD9H833"/>
<gene>
    <name evidence="3" type="ORF">LX32DRAFT_643904</name>
</gene>
<feature type="non-terminal residue" evidence="3">
    <location>
        <position position="107"/>
    </location>
</feature>
<evidence type="ECO:0000256" key="1">
    <source>
        <dbReference type="SAM" id="MobiDB-lite"/>
    </source>
</evidence>
<reference evidence="3" key="1">
    <citation type="submission" date="2021-06" db="EMBL/GenBank/DDBJ databases">
        <title>Comparative genomics, transcriptomics and evolutionary studies reveal genomic signatures of adaptation to plant cell wall in hemibiotrophic fungi.</title>
        <authorList>
            <consortium name="DOE Joint Genome Institute"/>
            <person name="Baroncelli R."/>
            <person name="Diaz J.F."/>
            <person name="Benocci T."/>
            <person name="Peng M."/>
            <person name="Battaglia E."/>
            <person name="Haridas S."/>
            <person name="Andreopoulos W."/>
            <person name="Labutti K."/>
            <person name="Pangilinan J."/>
            <person name="Floch G.L."/>
            <person name="Makela M.R."/>
            <person name="Henrissat B."/>
            <person name="Grigoriev I.V."/>
            <person name="Crouch J.A."/>
            <person name="De Vries R.P."/>
            <person name="Sukno S.A."/>
            <person name="Thon M.R."/>
        </authorList>
    </citation>
    <scope>NUCLEOTIDE SEQUENCE</scope>
    <source>
        <strain evidence="3">MAFF235873</strain>
    </source>
</reference>